<keyword evidence="1" id="KW-0472">Membrane</keyword>
<evidence type="ECO:0000313" key="3">
    <source>
        <dbReference type="Proteomes" id="UP000256310"/>
    </source>
</evidence>
<reference evidence="2 3" key="1">
    <citation type="submission" date="2018-07" db="EMBL/GenBank/DDBJ databases">
        <title>Genomic Encyclopedia of Type Strains, Phase IV (KMG-IV): sequencing the most valuable type-strain genomes for metagenomic binning, comparative biology and taxonomic classification.</title>
        <authorList>
            <person name="Goeker M."/>
        </authorList>
    </citation>
    <scope>NUCLEOTIDE SEQUENCE [LARGE SCALE GENOMIC DNA]</scope>
    <source>
        <strain evidence="2 3">DSM 26725</strain>
    </source>
</reference>
<organism evidence="2 3">
    <name type="scientific">Parasphingopyxis lamellibrachiae</name>
    <dbReference type="NCBI Taxonomy" id="680125"/>
    <lineage>
        <taxon>Bacteria</taxon>
        <taxon>Pseudomonadati</taxon>
        <taxon>Pseudomonadota</taxon>
        <taxon>Alphaproteobacteria</taxon>
        <taxon>Sphingomonadales</taxon>
        <taxon>Sphingomonadaceae</taxon>
        <taxon>Parasphingopyxis</taxon>
    </lineage>
</organism>
<keyword evidence="1" id="KW-1133">Transmembrane helix</keyword>
<evidence type="ECO:0000256" key="1">
    <source>
        <dbReference type="SAM" id="Phobius"/>
    </source>
</evidence>
<proteinExistence type="predicted"/>
<keyword evidence="3" id="KW-1185">Reference proteome</keyword>
<feature type="transmembrane region" description="Helical" evidence="1">
    <location>
        <begin position="12"/>
        <end position="34"/>
    </location>
</feature>
<dbReference type="AlphaFoldDB" id="A0A3D9FGS7"/>
<dbReference type="Proteomes" id="UP000256310">
    <property type="component" value="Unassembled WGS sequence"/>
</dbReference>
<dbReference type="EMBL" id="QRDP01000004">
    <property type="protein sequence ID" value="RED17020.1"/>
    <property type="molecule type" value="Genomic_DNA"/>
</dbReference>
<sequence>MSINFSNLQSAAFSAVAAFIVSAVCITAAVGPVLPVA</sequence>
<comment type="caution">
    <text evidence="2">The sequence shown here is derived from an EMBL/GenBank/DDBJ whole genome shotgun (WGS) entry which is preliminary data.</text>
</comment>
<protein>
    <submittedName>
        <fullName evidence="2">Uncharacterized protein</fullName>
    </submittedName>
</protein>
<gene>
    <name evidence="2" type="ORF">DFR46_2054</name>
</gene>
<keyword evidence="1" id="KW-0812">Transmembrane</keyword>
<accession>A0A3D9FGS7</accession>
<evidence type="ECO:0000313" key="2">
    <source>
        <dbReference type="EMBL" id="RED17020.1"/>
    </source>
</evidence>
<name>A0A3D9FGS7_9SPHN</name>